<evidence type="ECO:0000313" key="3">
    <source>
        <dbReference type="Proteomes" id="UP000594263"/>
    </source>
</evidence>
<keyword evidence="3" id="KW-1185">Reference proteome</keyword>
<dbReference type="Proteomes" id="UP000594263">
    <property type="component" value="Unplaced"/>
</dbReference>
<dbReference type="EnsemblPlants" id="Kaladp0809s0104.1.v1.1">
    <property type="protein sequence ID" value="Kaladp0809s0104.1.v1.1"/>
    <property type="gene ID" value="Kaladp0809s0104.v1.1"/>
</dbReference>
<sequence length="111" mass="12750">MQASHVLSVALFATSLFMVSLTIFTNPTTATSKQFMQIPAKSFTSRKMANLNQDDFPDHKMADWMRKEHDSKEQESHQREDFLEGEEAVYHTDYRGVTTHPAPTPKKHLKP</sequence>
<evidence type="ECO:0000313" key="2">
    <source>
        <dbReference type="EnsemblPlants" id="Kaladp0809s0104.1.v1.1"/>
    </source>
</evidence>
<reference evidence="2" key="1">
    <citation type="submission" date="2021-01" db="UniProtKB">
        <authorList>
            <consortium name="EnsemblPlants"/>
        </authorList>
    </citation>
    <scope>IDENTIFICATION</scope>
</reference>
<dbReference type="Gramene" id="Kaladp0809s0104.1.v1.1">
    <property type="protein sequence ID" value="Kaladp0809s0104.1.v1.1"/>
    <property type="gene ID" value="Kaladp0809s0104.v1.1"/>
</dbReference>
<name>A0A7N0VGS4_KALFE</name>
<accession>A0A7N0VGS4</accession>
<proteinExistence type="predicted"/>
<evidence type="ECO:0000256" key="1">
    <source>
        <dbReference type="SAM" id="MobiDB-lite"/>
    </source>
</evidence>
<feature type="region of interest" description="Disordered" evidence="1">
    <location>
        <begin position="64"/>
        <end position="85"/>
    </location>
</feature>
<protein>
    <submittedName>
        <fullName evidence="2">Uncharacterized protein</fullName>
    </submittedName>
</protein>
<organism evidence="2 3">
    <name type="scientific">Kalanchoe fedtschenkoi</name>
    <name type="common">Lavender scallops</name>
    <name type="synonym">South American air plant</name>
    <dbReference type="NCBI Taxonomy" id="63787"/>
    <lineage>
        <taxon>Eukaryota</taxon>
        <taxon>Viridiplantae</taxon>
        <taxon>Streptophyta</taxon>
        <taxon>Embryophyta</taxon>
        <taxon>Tracheophyta</taxon>
        <taxon>Spermatophyta</taxon>
        <taxon>Magnoliopsida</taxon>
        <taxon>eudicotyledons</taxon>
        <taxon>Gunneridae</taxon>
        <taxon>Pentapetalae</taxon>
        <taxon>Saxifragales</taxon>
        <taxon>Crassulaceae</taxon>
        <taxon>Kalanchoe</taxon>
    </lineage>
</organism>
<dbReference type="AlphaFoldDB" id="A0A7N0VGS4"/>